<accession>A0AAD7BRF3</accession>
<dbReference type="InterPro" id="IPR051694">
    <property type="entry name" value="Immunoregulatory_rcpt-like"/>
</dbReference>
<gene>
    <name evidence="8" type="ORF">FB45DRAFT_1060150</name>
</gene>
<feature type="transmembrane region" description="Helical" evidence="6">
    <location>
        <begin position="200"/>
        <end position="223"/>
    </location>
</feature>
<evidence type="ECO:0000313" key="8">
    <source>
        <dbReference type="EMBL" id="KAJ7627480.1"/>
    </source>
</evidence>
<dbReference type="GO" id="GO:0071944">
    <property type="term" value="C:cell periphery"/>
    <property type="evidence" value="ECO:0007669"/>
    <property type="project" value="UniProtKB-ARBA"/>
</dbReference>
<dbReference type="EMBL" id="JARKIF010000011">
    <property type="protein sequence ID" value="KAJ7627480.1"/>
    <property type="molecule type" value="Genomic_DNA"/>
</dbReference>
<name>A0AAD7BRF3_9AGAR</name>
<proteinExistence type="predicted"/>
<feature type="compositionally biased region" description="Low complexity" evidence="5">
    <location>
        <begin position="175"/>
        <end position="184"/>
    </location>
</feature>
<feature type="region of interest" description="Disordered" evidence="5">
    <location>
        <begin position="234"/>
        <end position="257"/>
    </location>
</feature>
<dbReference type="Proteomes" id="UP001221142">
    <property type="component" value="Unassembled WGS sequence"/>
</dbReference>
<keyword evidence="4 6" id="KW-0472">Membrane</keyword>
<evidence type="ECO:0000256" key="4">
    <source>
        <dbReference type="ARBA" id="ARBA00023136"/>
    </source>
</evidence>
<comment type="subcellular location">
    <subcellularLocation>
        <location evidence="1">Membrane</location>
        <topology evidence="1">Single-pass membrane protein</topology>
    </subcellularLocation>
</comment>
<feature type="compositionally biased region" description="Polar residues" evidence="5">
    <location>
        <begin position="284"/>
        <end position="300"/>
    </location>
</feature>
<evidence type="ECO:0000256" key="1">
    <source>
        <dbReference type="ARBA" id="ARBA00004167"/>
    </source>
</evidence>
<dbReference type="PANTHER" id="PTHR15549:SF6">
    <property type="entry name" value="MID2 DOMAIN-CONTAINING PROTEIN"/>
    <property type="match status" value="1"/>
</dbReference>
<dbReference type="Gene3D" id="2.60.120.260">
    <property type="entry name" value="Galactose-binding domain-like"/>
    <property type="match status" value="1"/>
</dbReference>
<feature type="region of interest" description="Disordered" evidence="5">
    <location>
        <begin position="319"/>
        <end position="339"/>
    </location>
</feature>
<feature type="compositionally biased region" description="Low complexity" evidence="5">
    <location>
        <begin position="242"/>
        <end position="256"/>
    </location>
</feature>
<sequence>MTISRLPVLVLTFLILLLAPTLAALTNITLDDTNPAFVWTDTDPDVTIPWAAITPESGRCSYCSAQPPTDDIHNQTWHDGNNNSAASLTFQGTAVYIYGIDVQNPANITFTLDGTSAGFHYYNGSSQFIFDSLFFSTENLSDGVNHTVAWVLHSTKTGDGGLIDYAVVSVDAATSSTPSSSATSTPPPSTKKSKSKVGPIVGGVVGGIVALALIVALIIFLRLRRRRQPATKAEPIHPFVDTAPSPTATTGATAGSLRTMGAGGEKTLDVSWNNPSPVIPPTSAPSTVDPGSTDASSIPTRTGREVELESRLALLEAHVNHHMQMEPPPYVPGSESGRT</sequence>
<dbReference type="AlphaFoldDB" id="A0AAD7BRF3"/>
<evidence type="ECO:0000256" key="3">
    <source>
        <dbReference type="ARBA" id="ARBA00022989"/>
    </source>
</evidence>
<feature type="chain" id="PRO_5042144787" description="Mid2 domain-containing protein" evidence="7">
    <location>
        <begin position="24"/>
        <end position="339"/>
    </location>
</feature>
<protein>
    <recommendedName>
        <fullName evidence="10">Mid2 domain-containing protein</fullName>
    </recommendedName>
</protein>
<evidence type="ECO:0000313" key="9">
    <source>
        <dbReference type="Proteomes" id="UP001221142"/>
    </source>
</evidence>
<evidence type="ECO:0000256" key="2">
    <source>
        <dbReference type="ARBA" id="ARBA00022692"/>
    </source>
</evidence>
<evidence type="ECO:0008006" key="10">
    <source>
        <dbReference type="Google" id="ProtNLM"/>
    </source>
</evidence>
<evidence type="ECO:0000256" key="5">
    <source>
        <dbReference type="SAM" id="MobiDB-lite"/>
    </source>
</evidence>
<feature type="signal peptide" evidence="7">
    <location>
        <begin position="1"/>
        <end position="23"/>
    </location>
</feature>
<feature type="region of interest" description="Disordered" evidence="5">
    <location>
        <begin position="271"/>
        <end position="304"/>
    </location>
</feature>
<keyword evidence="2 6" id="KW-0812">Transmembrane</keyword>
<keyword evidence="7" id="KW-0732">Signal</keyword>
<evidence type="ECO:0000256" key="7">
    <source>
        <dbReference type="SAM" id="SignalP"/>
    </source>
</evidence>
<dbReference type="PANTHER" id="PTHR15549">
    <property type="entry name" value="PAIRED IMMUNOGLOBULIN-LIKE TYPE 2 RECEPTOR"/>
    <property type="match status" value="1"/>
</dbReference>
<feature type="region of interest" description="Disordered" evidence="5">
    <location>
        <begin position="175"/>
        <end position="197"/>
    </location>
</feature>
<organism evidence="8 9">
    <name type="scientific">Roridomyces roridus</name>
    <dbReference type="NCBI Taxonomy" id="1738132"/>
    <lineage>
        <taxon>Eukaryota</taxon>
        <taxon>Fungi</taxon>
        <taxon>Dikarya</taxon>
        <taxon>Basidiomycota</taxon>
        <taxon>Agaricomycotina</taxon>
        <taxon>Agaricomycetes</taxon>
        <taxon>Agaricomycetidae</taxon>
        <taxon>Agaricales</taxon>
        <taxon>Marasmiineae</taxon>
        <taxon>Mycenaceae</taxon>
        <taxon>Roridomyces</taxon>
    </lineage>
</organism>
<keyword evidence="9" id="KW-1185">Reference proteome</keyword>
<comment type="caution">
    <text evidence="8">The sequence shown here is derived from an EMBL/GenBank/DDBJ whole genome shotgun (WGS) entry which is preliminary data.</text>
</comment>
<reference evidence="8" key="1">
    <citation type="submission" date="2023-03" db="EMBL/GenBank/DDBJ databases">
        <title>Massive genome expansion in bonnet fungi (Mycena s.s.) driven by repeated elements and novel gene families across ecological guilds.</title>
        <authorList>
            <consortium name="Lawrence Berkeley National Laboratory"/>
            <person name="Harder C.B."/>
            <person name="Miyauchi S."/>
            <person name="Viragh M."/>
            <person name="Kuo A."/>
            <person name="Thoen E."/>
            <person name="Andreopoulos B."/>
            <person name="Lu D."/>
            <person name="Skrede I."/>
            <person name="Drula E."/>
            <person name="Henrissat B."/>
            <person name="Morin E."/>
            <person name="Kohler A."/>
            <person name="Barry K."/>
            <person name="LaButti K."/>
            <person name="Morin E."/>
            <person name="Salamov A."/>
            <person name="Lipzen A."/>
            <person name="Mereny Z."/>
            <person name="Hegedus B."/>
            <person name="Baldrian P."/>
            <person name="Stursova M."/>
            <person name="Weitz H."/>
            <person name="Taylor A."/>
            <person name="Grigoriev I.V."/>
            <person name="Nagy L.G."/>
            <person name="Martin F."/>
            <person name="Kauserud H."/>
        </authorList>
    </citation>
    <scope>NUCLEOTIDE SEQUENCE</scope>
    <source>
        <strain evidence="8">9284</strain>
    </source>
</reference>
<keyword evidence="3 6" id="KW-1133">Transmembrane helix</keyword>
<evidence type="ECO:0000256" key="6">
    <source>
        <dbReference type="SAM" id="Phobius"/>
    </source>
</evidence>
<dbReference type="GO" id="GO:0016020">
    <property type="term" value="C:membrane"/>
    <property type="evidence" value="ECO:0007669"/>
    <property type="project" value="UniProtKB-SubCell"/>
</dbReference>